<evidence type="ECO:0008006" key="4">
    <source>
        <dbReference type="Google" id="ProtNLM"/>
    </source>
</evidence>
<sequence>MSDLQIWLLIIGAAVVVAVLLFNWSQERRFRKQTDAAFQTPMGDALIRVGAVPRERQNRVEPALHEPV</sequence>
<organism evidence="2 3">
    <name type="scientific">Sulfuriferula multivorans</name>
    <dbReference type="NCBI Taxonomy" id="1559896"/>
    <lineage>
        <taxon>Bacteria</taxon>
        <taxon>Pseudomonadati</taxon>
        <taxon>Pseudomonadota</taxon>
        <taxon>Betaproteobacteria</taxon>
        <taxon>Nitrosomonadales</taxon>
        <taxon>Sulfuricellaceae</taxon>
        <taxon>Sulfuriferula</taxon>
    </lineage>
</organism>
<protein>
    <recommendedName>
        <fullName evidence="4">Cell division protein ZipA</fullName>
    </recommendedName>
</protein>
<evidence type="ECO:0000313" key="3">
    <source>
        <dbReference type="Proteomes" id="UP000483432"/>
    </source>
</evidence>
<evidence type="ECO:0000313" key="2">
    <source>
        <dbReference type="EMBL" id="NDP47425.1"/>
    </source>
</evidence>
<proteinExistence type="predicted"/>
<feature type="transmembrane region" description="Helical" evidence="1">
    <location>
        <begin position="6"/>
        <end position="24"/>
    </location>
</feature>
<feature type="non-terminal residue" evidence="2">
    <location>
        <position position="68"/>
    </location>
</feature>
<keyword evidence="1" id="KW-1133">Transmembrane helix</keyword>
<comment type="caution">
    <text evidence="2">The sequence shown here is derived from an EMBL/GenBank/DDBJ whole genome shotgun (WGS) entry which is preliminary data.</text>
</comment>
<dbReference type="EMBL" id="JAAFGW010000031">
    <property type="protein sequence ID" value="NDP47425.1"/>
    <property type="molecule type" value="Genomic_DNA"/>
</dbReference>
<reference evidence="2 3" key="1">
    <citation type="submission" date="2019-09" db="EMBL/GenBank/DDBJ databases">
        <title>H2 Metabolism Revealed by Metagenomic Analysis in Subglacial Sediment of East Antarctica.</title>
        <authorList>
            <person name="Yang Z."/>
            <person name="Zhang Y."/>
            <person name="Lv Y."/>
            <person name="Yan W."/>
            <person name="Xiao X."/>
            <person name="Sun B."/>
            <person name="Ma H."/>
        </authorList>
    </citation>
    <scope>NUCLEOTIDE SEQUENCE [LARGE SCALE GENOMIC DNA]</scope>
    <source>
        <strain evidence="2">Bin2_2</strain>
    </source>
</reference>
<dbReference type="Proteomes" id="UP000483432">
    <property type="component" value="Unassembled WGS sequence"/>
</dbReference>
<gene>
    <name evidence="2" type="ORF">GZ085_03370</name>
</gene>
<name>A0A7C9NTE0_9PROT</name>
<accession>A0A7C9NTE0</accession>
<keyword evidence="1" id="KW-0812">Transmembrane</keyword>
<evidence type="ECO:0000256" key="1">
    <source>
        <dbReference type="SAM" id="Phobius"/>
    </source>
</evidence>
<keyword evidence="1" id="KW-0472">Membrane</keyword>
<dbReference type="AlphaFoldDB" id="A0A7C9NTE0"/>